<gene>
    <name evidence="2" type="ORF">K7B10_07825</name>
</gene>
<feature type="region of interest" description="Disordered" evidence="1">
    <location>
        <begin position="133"/>
        <end position="174"/>
    </location>
</feature>
<comment type="caution">
    <text evidence="2">The sequence shown here is derived from an EMBL/GenBank/DDBJ whole genome shotgun (WGS) entry which is preliminary data.</text>
</comment>
<organism evidence="2 3">
    <name type="scientific">Streptomyces flavotricini</name>
    <dbReference type="NCBI Taxonomy" id="66888"/>
    <lineage>
        <taxon>Bacteria</taxon>
        <taxon>Bacillati</taxon>
        <taxon>Actinomycetota</taxon>
        <taxon>Actinomycetes</taxon>
        <taxon>Kitasatosporales</taxon>
        <taxon>Streptomycetaceae</taxon>
        <taxon>Streptomyces</taxon>
    </lineage>
</organism>
<dbReference type="Proteomes" id="UP001520654">
    <property type="component" value="Unassembled WGS sequence"/>
</dbReference>
<evidence type="ECO:0000313" key="2">
    <source>
        <dbReference type="EMBL" id="MCC0094693.1"/>
    </source>
</evidence>
<keyword evidence="3" id="KW-1185">Reference proteome</keyword>
<proteinExistence type="predicted"/>
<reference evidence="2 3" key="1">
    <citation type="submission" date="2021-08" db="EMBL/GenBank/DDBJ databases">
        <title>Genomic Architecture of Streptomyces flavotricini NGL1 and Streptomyces erythrochromogenes HMS4 With Differential Plant Beneficial attributes and laccase production capabilities.</title>
        <authorList>
            <person name="Salwan R."/>
            <person name="Kaur R."/>
            <person name="Sharma V."/>
        </authorList>
    </citation>
    <scope>NUCLEOTIDE SEQUENCE [LARGE SCALE GENOMIC DNA]</scope>
    <source>
        <strain evidence="2 3">NGL1</strain>
    </source>
</reference>
<feature type="compositionally biased region" description="Pro residues" evidence="1">
    <location>
        <begin position="142"/>
        <end position="152"/>
    </location>
</feature>
<sequence>MYVHWDGYPSHHLPLLLAAHQHRFAGSLDAMTRHLIDDVPVGWSALGTDLLDGAPDELITALTRGERYASDQLDVITPDGSPPTRMTVRDGQASGLDWGYVLHDHGIEVISLREEQHGPVVGWATDPRTRFSDHPALWQPTGPVPGRPPSPAPKLTTTAMPPAAGAATPHPARR</sequence>
<evidence type="ECO:0000256" key="1">
    <source>
        <dbReference type="SAM" id="MobiDB-lite"/>
    </source>
</evidence>
<name>A0ABS8E168_9ACTN</name>
<accession>A0ABS8E168</accession>
<feature type="compositionally biased region" description="Low complexity" evidence="1">
    <location>
        <begin position="156"/>
        <end position="174"/>
    </location>
</feature>
<evidence type="ECO:0000313" key="3">
    <source>
        <dbReference type="Proteomes" id="UP001520654"/>
    </source>
</evidence>
<protein>
    <submittedName>
        <fullName evidence="2">Uncharacterized protein</fullName>
    </submittedName>
</protein>
<dbReference type="EMBL" id="JAINUL010000001">
    <property type="protein sequence ID" value="MCC0094693.1"/>
    <property type="molecule type" value="Genomic_DNA"/>
</dbReference>